<organism evidence="1 2">
    <name type="scientific">Tritrichomonas musculus</name>
    <dbReference type="NCBI Taxonomy" id="1915356"/>
    <lineage>
        <taxon>Eukaryota</taxon>
        <taxon>Metamonada</taxon>
        <taxon>Parabasalia</taxon>
        <taxon>Tritrichomonadida</taxon>
        <taxon>Tritrichomonadidae</taxon>
        <taxon>Tritrichomonas</taxon>
    </lineage>
</organism>
<name>A0ABR2IN60_9EUKA</name>
<evidence type="ECO:0000313" key="2">
    <source>
        <dbReference type="Proteomes" id="UP001470230"/>
    </source>
</evidence>
<dbReference type="EMBL" id="JAPFFF010000016">
    <property type="protein sequence ID" value="KAK8865328.1"/>
    <property type="molecule type" value="Genomic_DNA"/>
</dbReference>
<comment type="caution">
    <text evidence="1">The sequence shown here is derived from an EMBL/GenBank/DDBJ whole genome shotgun (WGS) entry which is preliminary data.</text>
</comment>
<keyword evidence="2" id="KW-1185">Reference proteome</keyword>
<reference evidence="1 2" key="1">
    <citation type="submission" date="2024-04" db="EMBL/GenBank/DDBJ databases">
        <title>Tritrichomonas musculus Genome.</title>
        <authorList>
            <person name="Alves-Ferreira E."/>
            <person name="Grigg M."/>
            <person name="Lorenzi H."/>
            <person name="Galac M."/>
        </authorList>
    </citation>
    <scope>NUCLEOTIDE SEQUENCE [LARGE SCALE GENOMIC DNA]</scope>
    <source>
        <strain evidence="1 2">EAF2021</strain>
    </source>
</reference>
<accession>A0ABR2IN60</accession>
<gene>
    <name evidence="1" type="ORF">M9Y10_010869</name>
</gene>
<protein>
    <submittedName>
        <fullName evidence="1">Uncharacterized protein</fullName>
    </submittedName>
</protein>
<dbReference type="Proteomes" id="UP001470230">
    <property type="component" value="Unassembled WGS sequence"/>
</dbReference>
<evidence type="ECO:0000313" key="1">
    <source>
        <dbReference type="EMBL" id="KAK8865328.1"/>
    </source>
</evidence>
<sequence>MDNNIFSIQNNPHSTIIFLNKTFSNEIFVAKDCVEQLKLLNRNEQAQFKQQLQYIYEQAYFKQQSKNINEQIQSQISPNICEQAQFKDKSSSYDQTQCQKPPNNYSQIHFMQQPLNNDM</sequence>
<proteinExistence type="predicted"/>